<feature type="domain" description="C2H2-type" evidence="12">
    <location>
        <begin position="172"/>
        <end position="199"/>
    </location>
</feature>
<dbReference type="PROSITE" id="PS50157">
    <property type="entry name" value="ZINC_FINGER_C2H2_2"/>
    <property type="match status" value="10"/>
</dbReference>
<dbReference type="Pfam" id="PF00096">
    <property type="entry name" value="zf-C2H2"/>
    <property type="match status" value="4"/>
</dbReference>
<comment type="subcellular location">
    <subcellularLocation>
        <location evidence="1">Nucleus</location>
    </subcellularLocation>
</comment>
<evidence type="ECO:0000256" key="5">
    <source>
        <dbReference type="ARBA" id="ARBA00022833"/>
    </source>
</evidence>
<organism evidence="13">
    <name type="scientific">Medioppia subpectinata</name>
    <dbReference type="NCBI Taxonomy" id="1979941"/>
    <lineage>
        <taxon>Eukaryota</taxon>
        <taxon>Metazoa</taxon>
        <taxon>Ecdysozoa</taxon>
        <taxon>Arthropoda</taxon>
        <taxon>Chelicerata</taxon>
        <taxon>Arachnida</taxon>
        <taxon>Acari</taxon>
        <taxon>Acariformes</taxon>
        <taxon>Sarcoptiformes</taxon>
        <taxon>Oribatida</taxon>
        <taxon>Brachypylina</taxon>
        <taxon>Oppioidea</taxon>
        <taxon>Oppiidae</taxon>
        <taxon>Medioppia</taxon>
    </lineage>
</organism>
<feature type="region of interest" description="Disordered" evidence="11">
    <location>
        <begin position="54"/>
        <end position="101"/>
    </location>
</feature>
<keyword evidence="3" id="KW-0677">Repeat</keyword>
<evidence type="ECO:0000256" key="1">
    <source>
        <dbReference type="ARBA" id="ARBA00004123"/>
    </source>
</evidence>
<dbReference type="FunFam" id="3.30.160.60:FF:000671">
    <property type="entry name" value="Zinc finger protein 26"/>
    <property type="match status" value="1"/>
</dbReference>
<dbReference type="EMBL" id="CAJPIZ010016772">
    <property type="protein sequence ID" value="CAG2115834.1"/>
    <property type="molecule type" value="Genomic_DNA"/>
</dbReference>
<dbReference type="InterPro" id="IPR051061">
    <property type="entry name" value="Zinc_finger_trans_reg"/>
</dbReference>
<evidence type="ECO:0000256" key="11">
    <source>
        <dbReference type="SAM" id="MobiDB-lite"/>
    </source>
</evidence>
<gene>
    <name evidence="13" type="ORF">OSB1V03_LOCUS15795</name>
</gene>
<evidence type="ECO:0000313" key="13">
    <source>
        <dbReference type="EMBL" id="CAD7635404.1"/>
    </source>
</evidence>
<feature type="domain" description="C2H2-type" evidence="12">
    <location>
        <begin position="389"/>
        <end position="418"/>
    </location>
</feature>
<protein>
    <recommendedName>
        <fullName evidence="12">C2H2-type domain-containing protein</fullName>
    </recommendedName>
</protein>
<dbReference type="InterPro" id="IPR013087">
    <property type="entry name" value="Znf_C2H2_type"/>
</dbReference>
<dbReference type="EMBL" id="OC871347">
    <property type="protein sequence ID" value="CAD7635404.1"/>
    <property type="molecule type" value="Genomic_DNA"/>
</dbReference>
<evidence type="ECO:0000313" key="14">
    <source>
        <dbReference type="Proteomes" id="UP000759131"/>
    </source>
</evidence>
<feature type="domain" description="C2H2-type" evidence="12">
    <location>
        <begin position="301"/>
        <end position="328"/>
    </location>
</feature>
<evidence type="ECO:0000259" key="12">
    <source>
        <dbReference type="PROSITE" id="PS50157"/>
    </source>
</evidence>
<keyword evidence="4 10" id="KW-0863">Zinc-finger</keyword>
<feature type="domain" description="C2H2-type" evidence="12">
    <location>
        <begin position="270"/>
        <end position="300"/>
    </location>
</feature>
<evidence type="ECO:0000256" key="2">
    <source>
        <dbReference type="ARBA" id="ARBA00022723"/>
    </source>
</evidence>
<feature type="domain" description="C2H2-type" evidence="12">
    <location>
        <begin position="419"/>
        <end position="444"/>
    </location>
</feature>
<accession>A0A7R9L5R3</accession>
<feature type="domain" description="C2H2-type" evidence="12">
    <location>
        <begin position="329"/>
        <end position="358"/>
    </location>
</feature>
<keyword evidence="7" id="KW-0238">DNA-binding</keyword>
<dbReference type="PANTHER" id="PTHR46179:SF25">
    <property type="entry name" value="METAL RESPONSE ELEMENT-BINDING TRANSCRIPTION FACTOR-1, ISOFORM C"/>
    <property type="match status" value="1"/>
</dbReference>
<dbReference type="PROSITE" id="PS00028">
    <property type="entry name" value="ZINC_FINGER_C2H2_1"/>
    <property type="match status" value="10"/>
</dbReference>
<proteinExistence type="predicted"/>
<reference evidence="13" key="1">
    <citation type="submission" date="2020-11" db="EMBL/GenBank/DDBJ databases">
        <authorList>
            <person name="Tran Van P."/>
        </authorList>
    </citation>
    <scope>NUCLEOTIDE SEQUENCE</scope>
</reference>
<keyword evidence="2" id="KW-0479">Metal-binding</keyword>
<evidence type="ECO:0000256" key="4">
    <source>
        <dbReference type="ARBA" id="ARBA00022771"/>
    </source>
</evidence>
<keyword evidence="14" id="KW-1185">Reference proteome</keyword>
<dbReference type="OrthoDB" id="6512519at2759"/>
<feature type="domain" description="C2H2-type" evidence="12">
    <location>
        <begin position="141"/>
        <end position="171"/>
    </location>
</feature>
<dbReference type="Gene3D" id="3.30.160.60">
    <property type="entry name" value="Classic Zinc Finger"/>
    <property type="match status" value="10"/>
</dbReference>
<sequence>MHIQCPQTSHPVKTTNTVWNQLTHIYHTFTHDIKSFNTSLEGQLNSERNHLIQRLTQQSHPRSGSKKTRKLKDNNPKTTTTTPKRRYNKQKKTISEELDTNSDHNWDTISAMKREVVDNTDETMVNSKPEKCGGSDGTTRYRCHWEGCDKSFTQKPNLVGHIRSTHTKERPFRCEECGKRFTTETILKLHDRTHQSVKRYKCGHNGCAFETNTPNTLKCHRLRHSTAPAPYRCQIDGCGREFFYRHVMVRHQRSKAHNPEAEARALALKYACEWPGCGKRVHSRDVLVAHVRLRHTNEKPFKCDECDKQFPTERYLAIHHKWHRIGKRLRCSYKECPYETHRADRLAEHQTTHDGTRRVKCTQSGCDRMFVNLMAVKKHCRVFHVERQYACEWPGCEARFKSSETLKRHQSTHLGIKQFVCDIEGCGKGFVTKSYLYQHKNQHTLPYVCSWPACDRRYGAKDKLTDHMNSHQGLRVVDCPVEGCDKTFTCKPSARQHLRQFHKLKTTEGLLPKK</sequence>
<dbReference type="InterPro" id="IPR036236">
    <property type="entry name" value="Znf_C2H2_sf"/>
</dbReference>
<feature type="compositionally biased region" description="Basic residues" evidence="11">
    <location>
        <begin position="83"/>
        <end position="92"/>
    </location>
</feature>
<dbReference type="Proteomes" id="UP000759131">
    <property type="component" value="Unassembled WGS sequence"/>
</dbReference>
<evidence type="ECO:0000256" key="3">
    <source>
        <dbReference type="ARBA" id="ARBA00022737"/>
    </source>
</evidence>
<keyword evidence="5" id="KW-0862">Zinc</keyword>
<dbReference type="PANTHER" id="PTHR46179">
    <property type="entry name" value="ZINC FINGER PROTEIN"/>
    <property type="match status" value="1"/>
</dbReference>
<feature type="domain" description="C2H2-type" evidence="12">
    <location>
        <begin position="477"/>
        <end position="507"/>
    </location>
</feature>
<evidence type="ECO:0000256" key="6">
    <source>
        <dbReference type="ARBA" id="ARBA00023015"/>
    </source>
</evidence>
<dbReference type="GO" id="GO:0006357">
    <property type="term" value="P:regulation of transcription by RNA polymerase II"/>
    <property type="evidence" value="ECO:0007669"/>
    <property type="project" value="TreeGrafter"/>
</dbReference>
<evidence type="ECO:0000256" key="7">
    <source>
        <dbReference type="ARBA" id="ARBA00023125"/>
    </source>
</evidence>
<evidence type="ECO:0000256" key="9">
    <source>
        <dbReference type="ARBA" id="ARBA00023242"/>
    </source>
</evidence>
<dbReference type="FunFam" id="3.30.160.60:FF:000322">
    <property type="entry name" value="GDNF-inducible zinc finger protein 1"/>
    <property type="match status" value="1"/>
</dbReference>
<evidence type="ECO:0000256" key="10">
    <source>
        <dbReference type="PROSITE-ProRule" id="PRU00042"/>
    </source>
</evidence>
<keyword evidence="8" id="KW-0804">Transcription</keyword>
<dbReference type="AlphaFoldDB" id="A0A7R9L5R3"/>
<feature type="domain" description="C2H2-type" evidence="12">
    <location>
        <begin position="447"/>
        <end position="476"/>
    </location>
</feature>
<keyword evidence="9" id="KW-0539">Nucleus</keyword>
<evidence type="ECO:0000256" key="8">
    <source>
        <dbReference type="ARBA" id="ARBA00023163"/>
    </source>
</evidence>
<dbReference type="GO" id="GO:0003677">
    <property type="term" value="F:DNA binding"/>
    <property type="evidence" value="ECO:0007669"/>
    <property type="project" value="UniProtKB-KW"/>
</dbReference>
<dbReference type="SMART" id="SM00355">
    <property type="entry name" value="ZnF_C2H2"/>
    <property type="match status" value="12"/>
</dbReference>
<name>A0A7R9L5R3_9ACAR</name>
<dbReference type="GO" id="GO:0005634">
    <property type="term" value="C:nucleus"/>
    <property type="evidence" value="ECO:0007669"/>
    <property type="project" value="UniProtKB-SubCell"/>
</dbReference>
<feature type="domain" description="C2H2-type" evidence="12">
    <location>
        <begin position="231"/>
        <end position="262"/>
    </location>
</feature>
<dbReference type="GO" id="GO:0008270">
    <property type="term" value="F:zinc ion binding"/>
    <property type="evidence" value="ECO:0007669"/>
    <property type="project" value="UniProtKB-KW"/>
</dbReference>
<keyword evidence="6" id="KW-0805">Transcription regulation</keyword>
<dbReference type="SUPFAM" id="SSF57667">
    <property type="entry name" value="beta-beta-alpha zinc fingers"/>
    <property type="match status" value="6"/>
</dbReference>